<sequence>MIAERRVVLLMPMGIAEASLRFKQAWCIIAGMALASPALAQSGTEGAAKLEVPTQERTEDAPRIKALTWDASLTMDGQTTFGGVHHAQGVAGLALVGVTVDGQAFGAKGFSANVMMAAYNGPGISGQLGDLQGVSAFSANRMVRPINAWVMWQGDHFGVKAGIMDTNADFDEQNVGAIFLNGSHGMGPDLSMAGVNGLGTNPYSALGVIGFLKDDASGLKLRVGLFDGQPGDPENPTRIVWRRGGDAGRFVMGELDWTRPGWRIAVGGWHHSAHLPTIDGTGLTDGASGQFAVAEGTLLGVPMGTEAPEGKTFHLDAWLRYGRSKSAAAPITAYYGGGLVAQGFWKKFPQDSLGVAVAHARVPWIEGTSLGHETVLEATYQHPWGKHVVLQPNLQYLPHPGGDRERPSALVFGLRVTLLP</sequence>
<dbReference type="GO" id="GO:0016020">
    <property type="term" value="C:membrane"/>
    <property type="evidence" value="ECO:0007669"/>
    <property type="project" value="InterPro"/>
</dbReference>
<reference evidence="3 4" key="1">
    <citation type="submission" date="2019-01" db="EMBL/GenBank/DDBJ databases">
        <authorList>
            <person name="Chen W.-M."/>
        </authorList>
    </citation>
    <scope>NUCLEOTIDE SEQUENCE [LARGE SCALE GENOMIC DNA]</scope>
    <source>
        <strain evidence="3 4">FSY-9</strain>
    </source>
</reference>
<dbReference type="InterPro" id="IPR007049">
    <property type="entry name" value="Carb-sel_porin_OprB"/>
</dbReference>
<protein>
    <submittedName>
        <fullName evidence="3">Uncharacterized protein</fullName>
    </submittedName>
</protein>
<dbReference type="PANTHER" id="PTHR37944">
    <property type="entry name" value="PORIN B"/>
    <property type="match status" value="1"/>
</dbReference>
<gene>
    <name evidence="3" type="ORF">EOE18_11480</name>
</gene>
<dbReference type="GO" id="GO:0008643">
    <property type="term" value="P:carbohydrate transport"/>
    <property type="evidence" value="ECO:0007669"/>
    <property type="project" value="InterPro"/>
</dbReference>
<name>A0A3S2VCG1_9SPHN</name>
<evidence type="ECO:0000256" key="2">
    <source>
        <dbReference type="RuleBase" id="RU363072"/>
    </source>
</evidence>
<evidence type="ECO:0000313" key="4">
    <source>
        <dbReference type="Proteomes" id="UP000282837"/>
    </source>
</evidence>
<dbReference type="Proteomes" id="UP000282837">
    <property type="component" value="Unassembled WGS sequence"/>
</dbReference>
<proteinExistence type="inferred from homology"/>
<accession>A0A3S2VCG1</accession>
<dbReference type="InterPro" id="IPR052932">
    <property type="entry name" value="OprB_Porin"/>
</dbReference>
<dbReference type="Pfam" id="PF04966">
    <property type="entry name" value="OprB"/>
    <property type="match status" value="1"/>
</dbReference>
<dbReference type="PANTHER" id="PTHR37944:SF1">
    <property type="entry name" value="PORIN B"/>
    <property type="match status" value="1"/>
</dbReference>
<dbReference type="EMBL" id="SACO01000008">
    <property type="protein sequence ID" value="RVU04418.1"/>
    <property type="molecule type" value="Genomic_DNA"/>
</dbReference>
<dbReference type="GO" id="GO:0015288">
    <property type="term" value="F:porin activity"/>
    <property type="evidence" value="ECO:0007669"/>
    <property type="project" value="InterPro"/>
</dbReference>
<keyword evidence="4" id="KW-1185">Reference proteome</keyword>
<organism evidence="3 4">
    <name type="scientific">Novosphingobium umbonatum</name>
    <dbReference type="NCBI Taxonomy" id="1908524"/>
    <lineage>
        <taxon>Bacteria</taxon>
        <taxon>Pseudomonadati</taxon>
        <taxon>Pseudomonadota</taxon>
        <taxon>Alphaproteobacteria</taxon>
        <taxon>Sphingomonadales</taxon>
        <taxon>Sphingomonadaceae</taxon>
        <taxon>Novosphingobium</taxon>
    </lineage>
</organism>
<dbReference type="AlphaFoldDB" id="A0A3S2VCG1"/>
<dbReference type="Gene3D" id="2.40.160.180">
    <property type="entry name" value="Carbohydrate-selective porin OprB"/>
    <property type="match status" value="1"/>
</dbReference>
<dbReference type="OrthoDB" id="177316at2"/>
<evidence type="ECO:0000256" key="1">
    <source>
        <dbReference type="ARBA" id="ARBA00008769"/>
    </source>
</evidence>
<dbReference type="InterPro" id="IPR038673">
    <property type="entry name" value="OprB_sf"/>
</dbReference>
<comment type="similarity">
    <text evidence="1 2">Belongs to the OprB family.</text>
</comment>
<evidence type="ECO:0000313" key="3">
    <source>
        <dbReference type="EMBL" id="RVU04418.1"/>
    </source>
</evidence>
<comment type="caution">
    <text evidence="3">The sequence shown here is derived from an EMBL/GenBank/DDBJ whole genome shotgun (WGS) entry which is preliminary data.</text>
</comment>